<protein>
    <submittedName>
        <fullName evidence="1">Uncharacterized protein</fullName>
    </submittedName>
</protein>
<accession>A0ACC2GBK4</accession>
<dbReference type="Proteomes" id="UP001157502">
    <property type="component" value="Chromosome 15"/>
</dbReference>
<sequence>MANALVGTLTVFNSQTQTWEECVEVLGNVFVANEIEDGEKKRAILLSYVGSRTYSLMRNVLSPDKPGERSYGELTDLLQSHFNPKPSEIVQRFKFNSRKRAAKETVTEYVALLRELAHHCSYGDKLKEMLHDRLVCGIADDRIQRRLLAEPELMFEKAFKVALAMETANRDVRDLQLQALDGS</sequence>
<organism evidence="1 2">
    <name type="scientific">Dallia pectoralis</name>
    <name type="common">Alaska blackfish</name>
    <dbReference type="NCBI Taxonomy" id="75939"/>
    <lineage>
        <taxon>Eukaryota</taxon>
        <taxon>Metazoa</taxon>
        <taxon>Chordata</taxon>
        <taxon>Craniata</taxon>
        <taxon>Vertebrata</taxon>
        <taxon>Euteleostomi</taxon>
        <taxon>Actinopterygii</taxon>
        <taxon>Neopterygii</taxon>
        <taxon>Teleostei</taxon>
        <taxon>Protacanthopterygii</taxon>
        <taxon>Esociformes</taxon>
        <taxon>Umbridae</taxon>
        <taxon>Dallia</taxon>
    </lineage>
</organism>
<comment type="caution">
    <text evidence="1">The sequence shown here is derived from an EMBL/GenBank/DDBJ whole genome shotgun (WGS) entry which is preliminary data.</text>
</comment>
<gene>
    <name evidence="1" type="ORF">DPEC_G00186480</name>
</gene>
<evidence type="ECO:0000313" key="2">
    <source>
        <dbReference type="Proteomes" id="UP001157502"/>
    </source>
</evidence>
<evidence type="ECO:0000313" key="1">
    <source>
        <dbReference type="EMBL" id="KAJ8001021.1"/>
    </source>
</evidence>
<name>A0ACC2GBK4_DALPE</name>
<proteinExistence type="predicted"/>
<keyword evidence="2" id="KW-1185">Reference proteome</keyword>
<dbReference type="EMBL" id="CM055742">
    <property type="protein sequence ID" value="KAJ8001021.1"/>
    <property type="molecule type" value="Genomic_DNA"/>
</dbReference>
<reference evidence="1" key="1">
    <citation type="submission" date="2021-05" db="EMBL/GenBank/DDBJ databases">
        <authorList>
            <person name="Pan Q."/>
            <person name="Jouanno E."/>
            <person name="Zahm M."/>
            <person name="Klopp C."/>
            <person name="Cabau C."/>
            <person name="Louis A."/>
            <person name="Berthelot C."/>
            <person name="Parey E."/>
            <person name="Roest Crollius H."/>
            <person name="Montfort J."/>
            <person name="Robinson-Rechavi M."/>
            <person name="Bouchez O."/>
            <person name="Lampietro C."/>
            <person name="Lopez Roques C."/>
            <person name="Donnadieu C."/>
            <person name="Postlethwait J."/>
            <person name="Bobe J."/>
            <person name="Dillon D."/>
            <person name="Chandos A."/>
            <person name="von Hippel F."/>
            <person name="Guiguen Y."/>
        </authorList>
    </citation>
    <scope>NUCLEOTIDE SEQUENCE</scope>
    <source>
        <strain evidence="1">YG-Jan2019</strain>
    </source>
</reference>